<reference evidence="7" key="1">
    <citation type="journal article" date="2021" name="Science">
        <title>Hunting the eagle killer: A cyanobacterial neurotoxin causes vacuolar myelinopathy.</title>
        <authorList>
            <person name="Breinlinger S."/>
            <person name="Phillips T.J."/>
            <person name="Haram B.N."/>
            <person name="Mares J."/>
            <person name="Martinez Yerena J.A."/>
            <person name="Hrouzek P."/>
            <person name="Sobotka R."/>
            <person name="Henderson W.M."/>
            <person name="Schmieder P."/>
            <person name="Williams S.M."/>
            <person name="Lauderdale J.D."/>
            <person name="Wilde H.D."/>
            <person name="Gerrin W."/>
            <person name="Kust A."/>
            <person name="Washington J.W."/>
            <person name="Wagner C."/>
            <person name="Geier B."/>
            <person name="Liebeke M."/>
            <person name="Enke H."/>
            <person name="Niedermeyer T.H.J."/>
            <person name="Wilde S.B."/>
        </authorList>
    </citation>
    <scope>NUCLEOTIDE SEQUENCE [LARGE SCALE GENOMIC DNA]</scope>
    <source>
        <strain evidence="7">Thurmond2011</strain>
    </source>
</reference>
<protein>
    <submittedName>
        <fullName evidence="6">Ferredoxin family protein</fullName>
    </submittedName>
</protein>
<evidence type="ECO:0000313" key="7">
    <source>
        <dbReference type="Proteomes" id="UP000667802"/>
    </source>
</evidence>
<evidence type="ECO:0000256" key="2">
    <source>
        <dbReference type="ARBA" id="ARBA00022723"/>
    </source>
</evidence>
<dbReference type="AlphaFoldDB" id="A0AAP5I8J7"/>
<dbReference type="RefSeq" id="WP_208354377.1">
    <property type="nucleotide sequence ID" value="NZ_JAALHA020000010.1"/>
</dbReference>
<dbReference type="GO" id="GO:0046872">
    <property type="term" value="F:metal ion binding"/>
    <property type="evidence" value="ECO:0007669"/>
    <property type="project" value="UniProtKB-KW"/>
</dbReference>
<feature type="domain" description="4Fe-4S ferredoxin-type" evidence="5">
    <location>
        <begin position="31"/>
        <end position="61"/>
    </location>
</feature>
<evidence type="ECO:0000259" key="5">
    <source>
        <dbReference type="PROSITE" id="PS51379"/>
    </source>
</evidence>
<sequence>MIELISQKLCINCNVCVQVCPTNVFDSVPDQPPVIARKEDCQTCFMCEAYCPADALYVAPESHTNIAVSEDDLIESGIMGEYRRILGWGYGRKNNSDLDTAHKLRQLPRPYQSSV</sequence>
<dbReference type="InterPro" id="IPR017900">
    <property type="entry name" value="4Fe4S_Fe_S_CS"/>
</dbReference>
<dbReference type="Pfam" id="PF13237">
    <property type="entry name" value="Fer4_10"/>
    <property type="match status" value="1"/>
</dbReference>
<gene>
    <name evidence="6" type="ORF">G7B40_020590</name>
</gene>
<evidence type="ECO:0000256" key="3">
    <source>
        <dbReference type="ARBA" id="ARBA00023004"/>
    </source>
</evidence>
<dbReference type="Gene3D" id="3.30.70.20">
    <property type="match status" value="1"/>
</dbReference>
<dbReference type="PROSITE" id="PS51379">
    <property type="entry name" value="4FE4S_FER_2"/>
    <property type="match status" value="2"/>
</dbReference>
<keyword evidence="1" id="KW-0004">4Fe-4S</keyword>
<evidence type="ECO:0000256" key="1">
    <source>
        <dbReference type="ARBA" id="ARBA00022485"/>
    </source>
</evidence>
<dbReference type="PANTHER" id="PTHR43687:SF5">
    <property type="entry name" value="4FE-4S FERREDOXIN-TYPE DOMAIN-CONTAINING PROTEIN"/>
    <property type="match status" value="1"/>
</dbReference>
<keyword evidence="3" id="KW-0408">Iron</keyword>
<dbReference type="PROSITE" id="PS00198">
    <property type="entry name" value="4FE4S_FER_1"/>
    <property type="match status" value="2"/>
</dbReference>
<dbReference type="InterPro" id="IPR017896">
    <property type="entry name" value="4Fe4S_Fe-S-bd"/>
</dbReference>
<keyword evidence="4" id="KW-0411">Iron-sulfur</keyword>
<feature type="domain" description="4Fe-4S ferredoxin-type" evidence="5">
    <location>
        <begin position="1"/>
        <end position="30"/>
    </location>
</feature>
<dbReference type="PANTHER" id="PTHR43687">
    <property type="entry name" value="ADENYLYLSULFATE REDUCTASE, BETA SUBUNIT"/>
    <property type="match status" value="1"/>
</dbReference>
<proteinExistence type="predicted"/>
<accession>A0AAP5I8J7</accession>
<keyword evidence="2" id="KW-0479">Metal-binding</keyword>
<dbReference type="SUPFAM" id="SSF54862">
    <property type="entry name" value="4Fe-4S ferredoxins"/>
    <property type="match status" value="1"/>
</dbReference>
<comment type="caution">
    <text evidence="6">The sequence shown here is derived from an EMBL/GenBank/DDBJ whole genome shotgun (WGS) entry which is preliminary data.</text>
</comment>
<keyword evidence="7" id="KW-1185">Reference proteome</keyword>
<organism evidence="6 7">
    <name type="scientific">Aetokthonos hydrillicola Thurmond2011</name>
    <dbReference type="NCBI Taxonomy" id="2712845"/>
    <lineage>
        <taxon>Bacteria</taxon>
        <taxon>Bacillati</taxon>
        <taxon>Cyanobacteriota</taxon>
        <taxon>Cyanophyceae</taxon>
        <taxon>Nostocales</taxon>
        <taxon>Hapalosiphonaceae</taxon>
        <taxon>Aetokthonos</taxon>
    </lineage>
</organism>
<dbReference type="InterPro" id="IPR050572">
    <property type="entry name" value="Fe-S_Ferredoxin"/>
</dbReference>
<dbReference type="EMBL" id="JAALHA020000010">
    <property type="protein sequence ID" value="MDR9896947.1"/>
    <property type="molecule type" value="Genomic_DNA"/>
</dbReference>
<evidence type="ECO:0000256" key="4">
    <source>
        <dbReference type="ARBA" id="ARBA00023014"/>
    </source>
</evidence>
<evidence type="ECO:0000313" key="6">
    <source>
        <dbReference type="EMBL" id="MDR9896947.1"/>
    </source>
</evidence>
<dbReference type="Proteomes" id="UP000667802">
    <property type="component" value="Unassembled WGS sequence"/>
</dbReference>
<name>A0AAP5I8J7_9CYAN</name>
<dbReference type="GO" id="GO:0051539">
    <property type="term" value="F:4 iron, 4 sulfur cluster binding"/>
    <property type="evidence" value="ECO:0007669"/>
    <property type="project" value="UniProtKB-KW"/>
</dbReference>